<dbReference type="KEGG" id="dhy:DESAM_22547"/>
<protein>
    <submittedName>
        <fullName evidence="1">Putative lipoprotein</fullName>
    </submittedName>
</protein>
<dbReference type="Proteomes" id="UP000010808">
    <property type="component" value="Chromosome"/>
</dbReference>
<sequence>MIISQNIKRIFSIIIAAAFISVAAIPAHAVKVQIFKAVDAEKEEPSRVLRNKAVSEAFAQALLAEAVRMIPGTLSSERAEALKWILGKNYEEYISGYKDMDIKQEDAGVTVRIDVNVNRKALRTALKKMGMFSAGGAGVQAHVAVSNEKFVLGKEAQEKQNEQIATLIALYGIQQKNDAKGNGTVVSFSVRHSSKKRWNGELASDLGKWFASGTSLEKVWRNLWERYYGVQDAQALMNPKAVLVVTGWFNPEGVREFGRKLKSWDSAVQEVQLLDVEMKPTAVSASWSLEVSDEWVLKSYLNDYLPPRGLTFNIEGLARGGN</sequence>
<reference evidence="1 2" key="1">
    <citation type="submission" date="2012-10" db="EMBL/GenBank/DDBJ databases">
        <authorList>
            <person name="Genoscope - CEA"/>
        </authorList>
    </citation>
    <scope>NUCLEOTIDE SEQUENCE [LARGE SCALE GENOMIC DNA]</scope>
    <source>
        <strain evidence="2">AM13 / DSM 14728</strain>
    </source>
</reference>
<dbReference type="EMBL" id="FO203522">
    <property type="protein sequence ID" value="CCO24814.1"/>
    <property type="molecule type" value="Genomic_DNA"/>
</dbReference>
<accession>L0RDJ0</accession>
<dbReference type="HOGENOM" id="CLU_070763_0_0_7"/>
<organism evidence="1 2">
    <name type="scientific">Maridesulfovibrio hydrothermalis AM13 = DSM 14728</name>
    <dbReference type="NCBI Taxonomy" id="1121451"/>
    <lineage>
        <taxon>Bacteria</taxon>
        <taxon>Pseudomonadati</taxon>
        <taxon>Thermodesulfobacteriota</taxon>
        <taxon>Desulfovibrionia</taxon>
        <taxon>Desulfovibrionales</taxon>
        <taxon>Desulfovibrionaceae</taxon>
        <taxon>Maridesulfovibrio</taxon>
    </lineage>
</organism>
<dbReference type="STRING" id="1121451.DESAM_22547"/>
<dbReference type="AlphaFoldDB" id="L0RDJ0"/>
<dbReference type="RefSeq" id="WP_015337412.1">
    <property type="nucleotide sequence ID" value="NC_020055.1"/>
</dbReference>
<dbReference type="eggNOG" id="ENOG50344JF">
    <property type="taxonomic scope" value="Bacteria"/>
</dbReference>
<keyword evidence="1" id="KW-0449">Lipoprotein</keyword>
<gene>
    <name evidence="1" type="ORF">DESAM_22547</name>
</gene>
<evidence type="ECO:0000313" key="2">
    <source>
        <dbReference type="Proteomes" id="UP000010808"/>
    </source>
</evidence>
<evidence type="ECO:0000313" key="1">
    <source>
        <dbReference type="EMBL" id="CCO24814.1"/>
    </source>
</evidence>
<dbReference type="OrthoDB" id="5470220at2"/>
<keyword evidence="2" id="KW-1185">Reference proteome</keyword>
<dbReference type="PATRIC" id="fig|1121451.3.peg.2760"/>
<name>L0RDJ0_9BACT</name>
<proteinExistence type="predicted"/>